<dbReference type="EMBL" id="GBRH01164320">
    <property type="protein sequence ID" value="JAE33576.1"/>
    <property type="molecule type" value="Transcribed_RNA"/>
</dbReference>
<name>A0A0A9HFF6_ARUDO</name>
<evidence type="ECO:0000313" key="1">
    <source>
        <dbReference type="EMBL" id="JAE33576.1"/>
    </source>
</evidence>
<protein>
    <submittedName>
        <fullName evidence="1">Uncharacterized protein</fullName>
    </submittedName>
</protein>
<organism evidence="1">
    <name type="scientific">Arundo donax</name>
    <name type="common">Giant reed</name>
    <name type="synonym">Donax arundinaceus</name>
    <dbReference type="NCBI Taxonomy" id="35708"/>
    <lineage>
        <taxon>Eukaryota</taxon>
        <taxon>Viridiplantae</taxon>
        <taxon>Streptophyta</taxon>
        <taxon>Embryophyta</taxon>
        <taxon>Tracheophyta</taxon>
        <taxon>Spermatophyta</taxon>
        <taxon>Magnoliopsida</taxon>
        <taxon>Liliopsida</taxon>
        <taxon>Poales</taxon>
        <taxon>Poaceae</taxon>
        <taxon>PACMAD clade</taxon>
        <taxon>Arundinoideae</taxon>
        <taxon>Arundineae</taxon>
        <taxon>Arundo</taxon>
    </lineage>
</organism>
<reference evidence="1" key="1">
    <citation type="submission" date="2014-09" db="EMBL/GenBank/DDBJ databases">
        <authorList>
            <person name="Magalhaes I.L.F."/>
            <person name="Oliveira U."/>
            <person name="Santos F.R."/>
            <person name="Vidigal T.H.D.A."/>
            <person name="Brescovit A.D."/>
            <person name="Santos A.J."/>
        </authorList>
    </citation>
    <scope>NUCLEOTIDE SEQUENCE</scope>
    <source>
        <tissue evidence="1">Shoot tissue taken approximately 20 cm above the soil surface</tissue>
    </source>
</reference>
<accession>A0A0A9HFF6</accession>
<proteinExistence type="predicted"/>
<reference evidence="1" key="2">
    <citation type="journal article" date="2015" name="Data Brief">
        <title>Shoot transcriptome of the giant reed, Arundo donax.</title>
        <authorList>
            <person name="Barrero R.A."/>
            <person name="Guerrero F.D."/>
            <person name="Moolhuijzen P."/>
            <person name="Goolsby J.A."/>
            <person name="Tidwell J."/>
            <person name="Bellgard S.E."/>
            <person name="Bellgard M.I."/>
        </authorList>
    </citation>
    <scope>NUCLEOTIDE SEQUENCE</scope>
    <source>
        <tissue evidence="1">Shoot tissue taken approximately 20 cm above the soil surface</tissue>
    </source>
</reference>
<dbReference type="AlphaFoldDB" id="A0A0A9HFF6"/>
<sequence>MPIYVFVAAERQPELWDAPLAKHLKDGSLVDDRSCAAVLGVVQPPRVAFCIVLTGLTGGSKSYQQLLRSSSTEQQCQK</sequence>